<organism evidence="3 4">
    <name type="scientific">Robiginitalea marina</name>
    <dbReference type="NCBI Taxonomy" id="2954105"/>
    <lineage>
        <taxon>Bacteria</taxon>
        <taxon>Pseudomonadati</taxon>
        <taxon>Bacteroidota</taxon>
        <taxon>Flavobacteriia</taxon>
        <taxon>Flavobacteriales</taxon>
        <taxon>Flavobacteriaceae</taxon>
        <taxon>Robiginitalea</taxon>
    </lineage>
</organism>
<dbReference type="Proteomes" id="UP001206312">
    <property type="component" value="Unassembled WGS sequence"/>
</dbReference>
<accession>A0ABT1B0P9</accession>
<keyword evidence="2" id="KW-0732">Signal</keyword>
<evidence type="ECO:0000313" key="4">
    <source>
        <dbReference type="Proteomes" id="UP001206312"/>
    </source>
</evidence>
<keyword evidence="1" id="KW-1133">Transmembrane helix</keyword>
<protein>
    <submittedName>
        <fullName evidence="3">Uncharacterized protein</fullName>
    </submittedName>
</protein>
<evidence type="ECO:0000256" key="2">
    <source>
        <dbReference type="SAM" id="SignalP"/>
    </source>
</evidence>
<reference evidence="3 4" key="1">
    <citation type="submission" date="2022-06" db="EMBL/GenBank/DDBJ databases">
        <authorList>
            <person name="Xuan X."/>
        </authorList>
    </citation>
    <scope>NUCLEOTIDE SEQUENCE [LARGE SCALE GENOMIC DNA]</scope>
    <source>
        <strain evidence="3 4">2V75</strain>
    </source>
</reference>
<proteinExistence type="predicted"/>
<gene>
    <name evidence="3" type="ORF">NG653_11175</name>
</gene>
<comment type="caution">
    <text evidence="3">The sequence shown here is derived from an EMBL/GenBank/DDBJ whole genome shotgun (WGS) entry which is preliminary data.</text>
</comment>
<dbReference type="RefSeq" id="WP_252741794.1">
    <property type="nucleotide sequence ID" value="NZ_JAMXIB010000009.1"/>
</dbReference>
<keyword evidence="1" id="KW-0472">Membrane</keyword>
<keyword evidence="1" id="KW-0812">Transmembrane</keyword>
<evidence type="ECO:0000313" key="3">
    <source>
        <dbReference type="EMBL" id="MCO5725420.1"/>
    </source>
</evidence>
<sequence>MKTMINTCSALPRVFWLALAFLLALPTAAQDKKERLRVGAVYTKIMEGPVTLDLSTSARIDRSNVNVPDIDLEVYYEVDGEEFPLGTVRTDQNGNARLTLENLGKIQPDSTGLYILGASFAGNEMFTRASKSVEFRDAAIRATLVEQDSLPYIEATLADQATDSLVADALIKVQVKRMFKPLRISEDLLMTDEAGSILVPVPTDIPGKGGLLDIEVVIEDHESYGTVKALVEAPVGTPIAVDSTYDERTLWARSSRTPIFILVFTGLLVFGSWGLIVYLIFNLFKIAKTKYS</sequence>
<name>A0ABT1B0P9_9FLAO</name>
<keyword evidence="4" id="KW-1185">Reference proteome</keyword>
<dbReference type="EMBL" id="JAMXIB010000009">
    <property type="protein sequence ID" value="MCO5725420.1"/>
    <property type="molecule type" value="Genomic_DNA"/>
</dbReference>
<feature type="signal peptide" evidence="2">
    <location>
        <begin position="1"/>
        <end position="29"/>
    </location>
</feature>
<feature type="transmembrane region" description="Helical" evidence="1">
    <location>
        <begin position="259"/>
        <end position="281"/>
    </location>
</feature>
<evidence type="ECO:0000256" key="1">
    <source>
        <dbReference type="SAM" id="Phobius"/>
    </source>
</evidence>
<feature type="chain" id="PRO_5046428029" evidence="2">
    <location>
        <begin position="30"/>
        <end position="292"/>
    </location>
</feature>